<dbReference type="AlphaFoldDB" id="A0A7J4XM03"/>
<protein>
    <recommendedName>
        <fullName evidence="1">Gene product 88 domain-containing protein</fullName>
    </recommendedName>
</protein>
<name>A0A7J4XM03_9BACE</name>
<dbReference type="Proteomes" id="UP000422221">
    <property type="component" value="Unassembled WGS sequence"/>
</dbReference>
<evidence type="ECO:0000259" key="1">
    <source>
        <dbReference type="Pfam" id="PF17338"/>
    </source>
</evidence>
<organism evidence="2 3">
    <name type="scientific">Bacteroides salyersiae</name>
    <dbReference type="NCBI Taxonomy" id="291644"/>
    <lineage>
        <taxon>Bacteria</taxon>
        <taxon>Pseudomonadati</taxon>
        <taxon>Bacteroidota</taxon>
        <taxon>Bacteroidia</taxon>
        <taxon>Bacteroidales</taxon>
        <taxon>Bacteroidaceae</taxon>
        <taxon>Bacteroides</taxon>
    </lineage>
</organism>
<dbReference type="EMBL" id="VWMK01000004">
    <property type="protein sequence ID" value="KAA3767963.1"/>
    <property type="molecule type" value="Genomic_DNA"/>
</dbReference>
<proteinExistence type="predicted"/>
<sequence>MDKFSPSKVKRTLGISYLGCCDSSPKLVKSLTHKNVLTYGLYLAPRDLSGYNVCSNSDNCCKYCLNGSGRNKIELLTYKEGGPIQQSRIKKTKLFFEDKDTFMQLLIHEIRQAKNKADAANMKFAVRLNCTSDISPEEFTLMGVNILQFCESIQFYDYTKVYEHTKLSEKYSNYDVTYSYSGENWEICEELLKKGYRVAVVFENVLPEEFRGYPVIDANQYDARFLDEGGLICGLTYKKVANDYVNGKYQRPETTFVTRQEEAVSSCEAK</sequence>
<dbReference type="InterPro" id="IPR020290">
    <property type="entry name" value="Gp88"/>
</dbReference>
<comment type="caution">
    <text evidence="2">The sequence shown here is derived from an EMBL/GenBank/DDBJ whole genome shotgun (WGS) entry which is preliminary data.</text>
</comment>
<evidence type="ECO:0000313" key="2">
    <source>
        <dbReference type="EMBL" id="KAA3767963.1"/>
    </source>
</evidence>
<feature type="domain" description="Gene product 88" evidence="1">
    <location>
        <begin position="34"/>
        <end position="238"/>
    </location>
</feature>
<dbReference type="Pfam" id="PF17338">
    <property type="entry name" value="GP88"/>
    <property type="match status" value="1"/>
</dbReference>
<dbReference type="RefSeq" id="WP_130058379.1">
    <property type="nucleotide sequence ID" value="NZ_RCXT01000003.1"/>
</dbReference>
<gene>
    <name evidence="2" type="ORF">F3F73_06100</name>
</gene>
<accession>A0A7J4XM03</accession>
<reference evidence="2 3" key="1">
    <citation type="journal article" date="2019" name="Nat. Med.">
        <title>A library of human gut bacterial isolates paired with longitudinal multiomics data enables mechanistic microbiome research.</title>
        <authorList>
            <person name="Poyet M."/>
            <person name="Groussin M."/>
            <person name="Gibbons S.M."/>
            <person name="Avila-Pacheco J."/>
            <person name="Jiang X."/>
            <person name="Kearney S.M."/>
            <person name="Perrotta A.R."/>
            <person name="Berdy B."/>
            <person name="Zhao S."/>
            <person name="Lieberman T.D."/>
            <person name="Swanson P.K."/>
            <person name="Smith M."/>
            <person name="Roesemann S."/>
            <person name="Alexander J.E."/>
            <person name="Rich S.A."/>
            <person name="Livny J."/>
            <person name="Vlamakis H."/>
            <person name="Clish C."/>
            <person name="Bullock K."/>
            <person name="Deik A."/>
            <person name="Scott J."/>
            <person name="Pierce K.A."/>
            <person name="Xavier R.J."/>
            <person name="Alm E.J."/>
        </authorList>
    </citation>
    <scope>NUCLEOTIDE SEQUENCE [LARGE SCALE GENOMIC DNA]</scope>
    <source>
        <strain evidence="2 3">BIOML-A10</strain>
    </source>
</reference>
<evidence type="ECO:0000313" key="3">
    <source>
        <dbReference type="Proteomes" id="UP000422221"/>
    </source>
</evidence>